<feature type="coiled-coil region" evidence="1">
    <location>
        <begin position="388"/>
        <end position="415"/>
    </location>
</feature>
<dbReference type="InterPro" id="IPR008928">
    <property type="entry name" value="6-hairpin_glycosidase_sf"/>
</dbReference>
<dbReference type="RefSeq" id="WP_263412586.1">
    <property type="nucleotide sequence ID" value="NZ_BAABBH010000001.1"/>
</dbReference>
<dbReference type="EMBL" id="JBJYXY010000001">
    <property type="protein sequence ID" value="MFN2975908.1"/>
    <property type="molecule type" value="Genomic_DNA"/>
</dbReference>
<organism evidence="3 4">
    <name type="scientific">Terriglobus aquaticus</name>
    <dbReference type="NCBI Taxonomy" id="940139"/>
    <lineage>
        <taxon>Bacteria</taxon>
        <taxon>Pseudomonadati</taxon>
        <taxon>Acidobacteriota</taxon>
        <taxon>Terriglobia</taxon>
        <taxon>Terriglobales</taxon>
        <taxon>Acidobacteriaceae</taxon>
        <taxon>Terriglobus</taxon>
    </lineage>
</organism>
<dbReference type="Gene3D" id="1.50.10.20">
    <property type="match status" value="1"/>
</dbReference>
<dbReference type="InterPro" id="IPR024705">
    <property type="entry name" value="Ssp411"/>
</dbReference>
<evidence type="ECO:0000256" key="1">
    <source>
        <dbReference type="SAM" id="Coils"/>
    </source>
</evidence>
<comment type="caution">
    <text evidence="3">The sequence shown here is derived from an EMBL/GenBank/DDBJ whole genome shotgun (WGS) entry which is preliminary data.</text>
</comment>
<feature type="domain" description="Spermatogenesis-associated protein 20-like TRX" evidence="2">
    <location>
        <begin position="4"/>
        <end position="164"/>
    </location>
</feature>
<keyword evidence="4" id="KW-1185">Reference proteome</keyword>
<evidence type="ECO:0000259" key="2">
    <source>
        <dbReference type="Pfam" id="PF03190"/>
    </source>
</evidence>
<evidence type="ECO:0000313" key="3">
    <source>
        <dbReference type="EMBL" id="MFN2975908.1"/>
    </source>
</evidence>
<dbReference type="SUPFAM" id="SSF52833">
    <property type="entry name" value="Thioredoxin-like"/>
    <property type="match status" value="1"/>
</dbReference>
<gene>
    <name evidence="3" type="ORF">ACK2TP_09045</name>
</gene>
<dbReference type="SUPFAM" id="SSF48208">
    <property type="entry name" value="Six-hairpin glycosidases"/>
    <property type="match status" value="1"/>
</dbReference>
<evidence type="ECO:0000313" key="4">
    <source>
        <dbReference type="Proteomes" id="UP001634747"/>
    </source>
</evidence>
<dbReference type="CDD" id="cd02955">
    <property type="entry name" value="SSP411"/>
    <property type="match status" value="1"/>
</dbReference>
<dbReference type="InterPro" id="IPR004879">
    <property type="entry name" value="Ssp411-like_TRX"/>
</dbReference>
<sequence>MPHNALASAASSYLRSAMHQPIHWHQWGEEAFTKAQEQDKPILLDIGAVWCHWCHVMDRESYEDPALAELINREYITIKVDRDERPDVDTRYQAAVQAISGQGGWPLTAFLTPQGHPFFGGTYFPPTERMGRPSFRRVLETMADAFRHKREDVNDSAGSVMQAIEYNEAFAGGATDLQNSSAGIALIDKLVASALQSYDPRHGGFGSQPKFPHPAALDMLIDAASRSGPNHAKAAEAAQGTLHKMFRGGVYDQLAGGFHRYSVDERWVVPHFEKMSYDNSELLRSYVHGFQTFVDPEFARAATDILRWMDEWLSDREQGGFYASQDADISLDDDGDYFTWTRAEAEAVLTPEEFAIAAPYFDIGTVGDMHHDPARNVLFRPVDLAPLANELNLSREEAERLLASAKQKLYATRLERPTPFVDKTLYTGWNSMAIRAYLEAGRALQRPEAVAFGLRSLQRVLSVAWRNGQVGHVVAWGDPQAPAPDVPGNLEDAVFLADACLTAFEVTGDTNWFRSAKEIADSLLARFSDTEKGGFFDTDIAGGTALGALSARRKPLQDAPTPAGNPAAAALLLRLATLTGDEVYRSAAERTLECFAGIVEHFGLYAATFGLALGLLVRPAVQVVILEGEQGASAARELEAIALARYAVNKTVLRIPASRRADLPPALAETLPGIEVATGAVALVCSGNTCQPPARSAEDLIAALAAAL</sequence>
<dbReference type="InterPro" id="IPR036249">
    <property type="entry name" value="Thioredoxin-like_sf"/>
</dbReference>
<proteinExistence type="predicted"/>
<dbReference type="PIRSF" id="PIRSF006402">
    <property type="entry name" value="UCP006402_thioredoxin"/>
    <property type="match status" value="1"/>
</dbReference>
<reference evidence="3 4" key="1">
    <citation type="submission" date="2024-12" db="EMBL/GenBank/DDBJ databases">
        <authorList>
            <person name="Lee Y."/>
        </authorList>
    </citation>
    <scope>NUCLEOTIDE SEQUENCE [LARGE SCALE GENOMIC DNA]</scope>
    <source>
        <strain evidence="3 4">03SUJ4</strain>
    </source>
</reference>
<dbReference type="PANTHER" id="PTHR42899">
    <property type="entry name" value="SPERMATOGENESIS-ASSOCIATED PROTEIN 20"/>
    <property type="match status" value="1"/>
</dbReference>
<dbReference type="PANTHER" id="PTHR42899:SF1">
    <property type="entry name" value="SPERMATOGENESIS-ASSOCIATED PROTEIN 20"/>
    <property type="match status" value="1"/>
</dbReference>
<accession>A0ABW9KL60</accession>
<dbReference type="Pfam" id="PF03190">
    <property type="entry name" value="Thioredox_DsbH"/>
    <property type="match status" value="1"/>
</dbReference>
<protein>
    <submittedName>
        <fullName evidence="3">Thioredoxin domain-containing protein</fullName>
    </submittedName>
</protein>
<dbReference type="Gene3D" id="3.40.30.10">
    <property type="entry name" value="Glutaredoxin"/>
    <property type="match status" value="1"/>
</dbReference>
<dbReference type="Proteomes" id="UP001634747">
    <property type="component" value="Unassembled WGS sequence"/>
</dbReference>
<name>A0ABW9KL60_9BACT</name>
<keyword evidence="1" id="KW-0175">Coiled coil</keyword>